<accession>A0A9D1GKN6</accession>
<evidence type="ECO:0000313" key="2">
    <source>
        <dbReference type="Proteomes" id="UP000886860"/>
    </source>
</evidence>
<protein>
    <submittedName>
        <fullName evidence="1">Uncharacterized protein</fullName>
    </submittedName>
</protein>
<dbReference type="Proteomes" id="UP000886860">
    <property type="component" value="Unassembled WGS sequence"/>
</dbReference>
<name>A0A9D1GKN6_9FIRM</name>
<proteinExistence type="predicted"/>
<dbReference type="AlphaFoldDB" id="A0A9D1GKN6"/>
<reference evidence="1" key="2">
    <citation type="journal article" date="2021" name="PeerJ">
        <title>Extensive microbial diversity within the chicken gut microbiome revealed by metagenomics and culture.</title>
        <authorList>
            <person name="Gilroy R."/>
            <person name="Ravi A."/>
            <person name="Getino M."/>
            <person name="Pursley I."/>
            <person name="Horton D.L."/>
            <person name="Alikhan N.F."/>
            <person name="Baker D."/>
            <person name="Gharbi K."/>
            <person name="Hall N."/>
            <person name="Watson M."/>
            <person name="Adriaenssens E.M."/>
            <person name="Foster-Nyarko E."/>
            <person name="Jarju S."/>
            <person name="Secka A."/>
            <person name="Antonio M."/>
            <person name="Oren A."/>
            <person name="Chaudhuri R.R."/>
            <person name="La Ragione R."/>
            <person name="Hildebrand F."/>
            <person name="Pallen M.J."/>
        </authorList>
    </citation>
    <scope>NUCLEOTIDE SEQUENCE</scope>
    <source>
        <strain evidence="1">CHK123-3438</strain>
    </source>
</reference>
<sequence length="154" mass="17201">MALVRQNALSLPTTNEAWAQTALNYESENLTVIDYWCSPTVTSTDPARHAELIGRVVQVAFEEYSNIVLYGTIQSIEILSVEETFEKYGPEGEGILGLPKCTSVSDFLREIHETLTTSNPEKITMFSPLANIVIQIRPIPPYLKSGRGNRTIIR</sequence>
<evidence type="ECO:0000313" key="1">
    <source>
        <dbReference type="EMBL" id="HIT41869.1"/>
    </source>
</evidence>
<dbReference type="EMBL" id="DVKS01000123">
    <property type="protein sequence ID" value="HIT41869.1"/>
    <property type="molecule type" value="Genomic_DNA"/>
</dbReference>
<organism evidence="1 2">
    <name type="scientific">Candidatus Caccovicinus merdipullorum</name>
    <dbReference type="NCBI Taxonomy" id="2840724"/>
    <lineage>
        <taxon>Bacteria</taxon>
        <taxon>Bacillati</taxon>
        <taxon>Bacillota</taxon>
        <taxon>Clostridia</taxon>
        <taxon>Eubacteriales</taxon>
        <taxon>Candidatus Caccovicinus</taxon>
    </lineage>
</organism>
<comment type="caution">
    <text evidence="1">The sequence shown here is derived from an EMBL/GenBank/DDBJ whole genome shotgun (WGS) entry which is preliminary data.</text>
</comment>
<gene>
    <name evidence="1" type="ORF">IAB60_07225</name>
</gene>
<reference evidence="1" key="1">
    <citation type="submission" date="2020-10" db="EMBL/GenBank/DDBJ databases">
        <authorList>
            <person name="Gilroy R."/>
        </authorList>
    </citation>
    <scope>NUCLEOTIDE SEQUENCE</scope>
    <source>
        <strain evidence="1">CHK123-3438</strain>
    </source>
</reference>